<evidence type="ECO:0000313" key="3">
    <source>
        <dbReference type="Proteomes" id="UP001552299"/>
    </source>
</evidence>
<evidence type="ECO:0000313" key="2">
    <source>
        <dbReference type="EMBL" id="KAL0916909.1"/>
    </source>
</evidence>
<dbReference type="PANTHER" id="PTHR21530:SF7">
    <property type="entry name" value="TRAB DOMAIN-CONTAINING PROTEIN"/>
    <property type="match status" value="1"/>
</dbReference>
<sequence>MFRSIRLVSHKHPKSPLLNSLLLLRRRSFARGVAKSVALLASRNPSLTFTTFSTKMDHTTGAEPSPRSDAVEDYVHVSDSDLCEVTSSTEYRADPEHVAASVPVDADEVIRGFEERRIGGSGEGRVEERRILPEDLAKGVVHLECESSTEGGRCDVYLVGTAHVSQISPNVLLRHSHEEMRFFHQGRIDAVKVGADLEGFLVAFLSSMWLFDLLMWMLFFSMIGCWSSPCCSLLLAIRVLFLADSYAKESCAEVQAVIRHLKPEVVFLELCSSRIAILTPQNLKVAERLEVFPGAEFRVAFEEAISYGARVFLGDRPVNNCPICFVNCDYITEDLGKMSIWHRAKFLYYIIFQTFFLPSPEDLNKMLKDMDDVDVLTLVIQEMSKAFPTIMETVLHERDMYMSSTLLKVASEHSSVVAVVGKGHLLGIRKNWKQPVDLKLLLQIPSRSAALSRPKIIASGVAVVGVAVAYSIHLMGKRLS</sequence>
<organism evidence="2 3">
    <name type="scientific">Dendrobium thyrsiflorum</name>
    <name type="common">Pinecone-like raceme dendrobium</name>
    <name type="synonym">Orchid</name>
    <dbReference type="NCBI Taxonomy" id="117978"/>
    <lineage>
        <taxon>Eukaryota</taxon>
        <taxon>Viridiplantae</taxon>
        <taxon>Streptophyta</taxon>
        <taxon>Embryophyta</taxon>
        <taxon>Tracheophyta</taxon>
        <taxon>Spermatophyta</taxon>
        <taxon>Magnoliopsida</taxon>
        <taxon>Liliopsida</taxon>
        <taxon>Asparagales</taxon>
        <taxon>Orchidaceae</taxon>
        <taxon>Epidendroideae</taxon>
        <taxon>Malaxideae</taxon>
        <taxon>Dendrobiinae</taxon>
        <taxon>Dendrobium</taxon>
    </lineage>
</organism>
<proteinExistence type="predicted"/>
<dbReference type="InterPro" id="IPR046345">
    <property type="entry name" value="TraB_PrgY-like"/>
</dbReference>
<keyword evidence="1" id="KW-1133">Transmembrane helix</keyword>
<feature type="transmembrane region" description="Helical" evidence="1">
    <location>
        <begin position="456"/>
        <end position="476"/>
    </location>
</feature>
<keyword evidence="1" id="KW-0812">Transmembrane</keyword>
<dbReference type="Proteomes" id="UP001552299">
    <property type="component" value="Unassembled WGS sequence"/>
</dbReference>
<dbReference type="Pfam" id="PF01963">
    <property type="entry name" value="TraB_PrgY_gumN"/>
    <property type="match status" value="1"/>
</dbReference>
<protein>
    <recommendedName>
        <fullName evidence="4">TraB family protein</fullName>
    </recommendedName>
</protein>
<dbReference type="CDD" id="cd14726">
    <property type="entry name" value="TraB_PrgY-like"/>
    <property type="match status" value="1"/>
</dbReference>
<reference evidence="2 3" key="1">
    <citation type="journal article" date="2024" name="Plant Biotechnol. J.">
        <title>Dendrobium thyrsiflorum genome and its molecular insights into genes involved in important horticultural traits.</title>
        <authorList>
            <person name="Chen B."/>
            <person name="Wang J.Y."/>
            <person name="Zheng P.J."/>
            <person name="Li K.L."/>
            <person name="Liang Y.M."/>
            <person name="Chen X.F."/>
            <person name="Zhang C."/>
            <person name="Zhao X."/>
            <person name="He X."/>
            <person name="Zhang G.Q."/>
            <person name="Liu Z.J."/>
            <person name="Xu Q."/>
        </authorList>
    </citation>
    <scope>NUCLEOTIDE SEQUENCE [LARGE SCALE GENOMIC DNA]</scope>
    <source>
        <strain evidence="2">GZMU011</strain>
    </source>
</reference>
<gene>
    <name evidence="2" type="ORF">M5K25_014462</name>
</gene>
<keyword evidence="1" id="KW-0472">Membrane</keyword>
<dbReference type="InterPro" id="IPR002816">
    <property type="entry name" value="TraB/PrgY/GumN_fam"/>
</dbReference>
<dbReference type="AlphaFoldDB" id="A0ABD0UVK9"/>
<evidence type="ECO:0000256" key="1">
    <source>
        <dbReference type="SAM" id="Phobius"/>
    </source>
</evidence>
<comment type="caution">
    <text evidence="2">The sequence shown here is derived from an EMBL/GenBank/DDBJ whole genome shotgun (WGS) entry which is preliminary data.</text>
</comment>
<dbReference type="PANTHER" id="PTHR21530">
    <property type="entry name" value="PHEROMONE SHUTDOWN PROTEIN"/>
    <property type="match status" value="1"/>
</dbReference>
<evidence type="ECO:0008006" key="4">
    <source>
        <dbReference type="Google" id="ProtNLM"/>
    </source>
</evidence>
<accession>A0ABD0UVK9</accession>
<feature type="transmembrane region" description="Helical" evidence="1">
    <location>
        <begin position="217"/>
        <end position="241"/>
    </location>
</feature>
<dbReference type="EMBL" id="JANQDX010000011">
    <property type="protein sequence ID" value="KAL0916909.1"/>
    <property type="molecule type" value="Genomic_DNA"/>
</dbReference>
<name>A0ABD0UVK9_DENTH</name>
<keyword evidence="3" id="KW-1185">Reference proteome</keyword>